<name>A0A386ZH27_9NOCA</name>
<dbReference type="EMBL" id="CP032568">
    <property type="protein sequence ID" value="AYF76503.1"/>
    <property type="molecule type" value="Genomic_DNA"/>
</dbReference>
<accession>A0A386ZH27</accession>
<dbReference type="KEGG" id="nyu:D7D52_24805"/>
<dbReference type="OrthoDB" id="33091at2"/>
<gene>
    <name evidence="1" type="ORF">D7D52_24805</name>
</gene>
<reference evidence="1 2" key="1">
    <citation type="submission" date="2018-09" db="EMBL/GenBank/DDBJ databases">
        <title>Nocardia yunnanensis sp. nov., an actinomycete isolated from a soil sample.</title>
        <authorList>
            <person name="Zhang J."/>
        </authorList>
    </citation>
    <scope>NUCLEOTIDE SEQUENCE [LARGE SCALE GENOMIC DNA]</scope>
    <source>
        <strain evidence="1 2">CFHS0054</strain>
    </source>
</reference>
<proteinExistence type="predicted"/>
<keyword evidence="2" id="KW-1185">Reference proteome</keyword>
<dbReference type="Proteomes" id="UP000267164">
    <property type="component" value="Chromosome"/>
</dbReference>
<dbReference type="RefSeq" id="WP_120740080.1">
    <property type="nucleotide sequence ID" value="NZ_CP032568.1"/>
</dbReference>
<organism evidence="1 2">
    <name type="scientific">Nocardia yunnanensis</name>
    <dbReference type="NCBI Taxonomy" id="2382165"/>
    <lineage>
        <taxon>Bacteria</taxon>
        <taxon>Bacillati</taxon>
        <taxon>Actinomycetota</taxon>
        <taxon>Actinomycetes</taxon>
        <taxon>Mycobacteriales</taxon>
        <taxon>Nocardiaceae</taxon>
        <taxon>Nocardia</taxon>
    </lineage>
</organism>
<dbReference type="AlphaFoldDB" id="A0A386ZH27"/>
<evidence type="ECO:0000313" key="2">
    <source>
        <dbReference type="Proteomes" id="UP000267164"/>
    </source>
</evidence>
<sequence>MAVPEMSPPTEVSVRQFVNDSGAVTRGLREGRQYLLTINGEPLAEVTPIRRHRFVRTSRAQTMFATAPTLDYEELRRDLDTAVTDELSEDPFEGTGL</sequence>
<protein>
    <submittedName>
        <fullName evidence="1">Prevent-host-death protein</fullName>
    </submittedName>
</protein>
<evidence type="ECO:0000313" key="1">
    <source>
        <dbReference type="EMBL" id="AYF76503.1"/>
    </source>
</evidence>